<dbReference type="Pfam" id="PF01734">
    <property type="entry name" value="Patatin"/>
    <property type="match status" value="1"/>
</dbReference>
<protein>
    <submittedName>
        <fullName evidence="7">Macrolide family glycosyltransferase</fullName>
    </submittedName>
</protein>
<comment type="similarity">
    <text evidence="1">Belongs to the UDP-glycosyltransferase family.</text>
</comment>
<evidence type="ECO:0000256" key="5">
    <source>
        <dbReference type="SAM" id="MobiDB-lite"/>
    </source>
</evidence>
<feature type="active site" description="Nucleophile" evidence="4">
    <location>
        <position position="46"/>
    </location>
</feature>
<evidence type="ECO:0000256" key="4">
    <source>
        <dbReference type="PROSITE-ProRule" id="PRU01161"/>
    </source>
</evidence>
<feature type="compositionally biased region" description="Basic residues" evidence="5">
    <location>
        <begin position="260"/>
        <end position="275"/>
    </location>
</feature>
<dbReference type="SUPFAM" id="SSF52151">
    <property type="entry name" value="FabD/lysophospholipase-like"/>
    <property type="match status" value="1"/>
</dbReference>
<dbReference type="PANTHER" id="PTHR48050:SF13">
    <property type="entry name" value="STEROL 3-BETA-GLUCOSYLTRANSFERASE UGT80A2"/>
    <property type="match status" value="1"/>
</dbReference>
<feature type="short sequence motif" description="DGA/G" evidence="4">
    <location>
        <begin position="162"/>
        <end position="164"/>
    </location>
</feature>
<dbReference type="Gene3D" id="3.40.1090.10">
    <property type="entry name" value="Cytosolic phospholipase A2 catalytic domain"/>
    <property type="match status" value="2"/>
</dbReference>
<dbReference type="InterPro" id="IPR002641">
    <property type="entry name" value="PNPLA_dom"/>
</dbReference>
<proteinExistence type="inferred from homology"/>
<dbReference type="GO" id="GO:0017000">
    <property type="term" value="P:antibiotic biosynthetic process"/>
    <property type="evidence" value="ECO:0007669"/>
    <property type="project" value="UniProtKB-ARBA"/>
</dbReference>
<keyword evidence="4" id="KW-0378">Hydrolase</keyword>
<gene>
    <name evidence="7" type="ORF">ABN611_01680</name>
</gene>
<evidence type="ECO:0000259" key="6">
    <source>
        <dbReference type="PROSITE" id="PS51635"/>
    </source>
</evidence>
<keyword evidence="2" id="KW-0808">Transferase</keyword>
<dbReference type="InterPro" id="IPR050426">
    <property type="entry name" value="Glycosyltransferase_28"/>
</dbReference>
<feature type="short sequence motif" description="GXSXG" evidence="4">
    <location>
        <begin position="44"/>
        <end position="48"/>
    </location>
</feature>
<dbReference type="SUPFAM" id="SSF53756">
    <property type="entry name" value="UDP-Glycosyltransferase/glycogen phosphorylase"/>
    <property type="match status" value="1"/>
</dbReference>
<dbReference type="AlphaFoldDB" id="A0AAU7TED7"/>
<keyword evidence="3 4" id="KW-0443">Lipid metabolism</keyword>
<dbReference type="GO" id="GO:0016042">
    <property type="term" value="P:lipid catabolic process"/>
    <property type="evidence" value="ECO:0007669"/>
    <property type="project" value="UniProtKB-UniRule"/>
</dbReference>
<dbReference type="InterPro" id="IPR010610">
    <property type="entry name" value="EryCIII-like_C"/>
</dbReference>
<dbReference type="InterPro" id="IPR006326">
    <property type="entry name" value="UDPGT_MGT-like"/>
</dbReference>
<dbReference type="InterPro" id="IPR002213">
    <property type="entry name" value="UDP_glucos_trans"/>
</dbReference>
<dbReference type="NCBIfam" id="TIGR01426">
    <property type="entry name" value="MGT"/>
    <property type="match status" value="1"/>
</dbReference>
<reference evidence="7" key="1">
    <citation type="submission" date="2024-06" db="EMBL/GenBank/DDBJ databases">
        <title>Kribbella sp. strain HUAS MG21 genome sequences.</title>
        <authorList>
            <person name="Mo P."/>
        </authorList>
    </citation>
    <scope>NUCLEOTIDE SEQUENCE</scope>
    <source>
        <strain evidence="7">HUAS MG21</strain>
    </source>
</reference>
<evidence type="ECO:0000256" key="2">
    <source>
        <dbReference type="ARBA" id="ARBA00022679"/>
    </source>
</evidence>
<dbReference type="EMBL" id="CP158165">
    <property type="protein sequence ID" value="XBV25132.1"/>
    <property type="molecule type" value="Genomic_DNA"/>
</dbReference>
<dbReference type="PANTHER" id="PTHR48050">
    <property type="entry name" value="STEROL 3-BETA-GLUCOSYLTRANSFERASE"/>
    <property type="match status" value="1"/>
</dbReference>
<accession>A0AAU7TED7</accession>
<dbReference type="RefSeq" id="WP_350277947.1">
    <property type="nucleotide sequence ID" value="NZ_CP158165.1"/>
</dbReference>
<dbReference type="PROSITE" id="PS51635">
    <property type="entry name" value="PNPLA"/>
    <property type="match status" value="1"/>
</dbReference>
<evidence type="ECO:0000256" key="1">
    <source>
        <dbReference type="ARBA" id="ARBA00009995"/>
    </source>
</evidence>
<feature type="region of interest" description="Disordered" evidence="5">
    <location>
        <begin position="259"/>
        <end position="291"/>
    </location>
</feature>
<dbReference type="Pfam" id="PF06722">
    <property type="entry name" value="EryCIII-like_C"/>
    <property type="match status" value="1"/>
</dbReference>
<dbReference type="Gene3D" id="3.40.50.2000">
    <property type="entry name" value="Glycogen Phosphorylase B"/>
    <property type="match status" value="2"/>
</dbReference>
<dbReference type="FunFam" id="3.40.50.2000:FF:000072">
    <property type="entry name" value="Glycosyl transferase"/>
    <property type="match status" value="1"/>
</dbReference>
<dbReference type="InterPro" id="IPR016035">
    <property type="entry name" value="Acyl_Trfase/lysoPLipase"/>
</dbReference>
<feature type="domain" description="PNPLA" evidence="6">
    <location>
        <begin position="13"/>
        <end position="175"/>
    </location>
</feature>
<dbReference type="GO" id="GO:0016787">
    <property type="term" value="F:hydrolase activity"/>
    <property type="evidence" value="ECO:0007669"/>
    <property type="project" value="UniProtKB-UniRule"/>
</dbReference>
<name>A0AAU7TED7_9ACTN</name>
<evidence type="ECO:0000313" key="7">
    <source>
        <dbReference type="EMBL" id="XBV25132.1"/>
    </source>
</evidence>
<dbReference type="GO" id="GO:0008194">
    <property type="term" value="F:UDP-glycosyltransferase activity"/>
    <property type="evidence" value="ECO:0007669"/>
    <property type="project" value="InterPro"/>
</dbReference>
<keyword evidence="4" id="KW-0442">Lipid degradation</keyword>
<evidence type="ECO:0000256" key="3">
    <source>
        <dbReference type="ARBA" id="ARBA00023098"/>
    </source>
</evidence>
<feature type="short sequence motif" description="GXGXXG" evidence="4">
    <location>
        <begin position="17"/>
        <end position="22"/>
    </location>
</feature>
<dbReference type="CDD" id="cd03784">
    <property type="entry name" value="GT1_Gtf-like"/>
    <property type="match status" value="1"/>
</dbReference>
<organism evidence="7">
    <name type="scientific">Kribbella sp. HUAS MG21</name>
    <dbReference type="NCBI Taxonomy" id="3160966"/>
    <lineage>
        <taxon>Bacteria</taxon>
        <taxon>Bacillati</taxon>
        <taxon>Actinomycetota</taxon>
        <taxon>Actinomycetes</taxon>
        <taxon>Propionibacteriales</taxon>
        <taxon>Kribbellaceae</taxon>
        <taxon>Kribbella</taxon>
    </lineage>
</organism>
<feature type="active site" description="Proton acceptor" evidence="4">
    <location>
        <position position="162"/>
    </location>
</feature>
<dbReference type="GO" id="GO:0016758">
    <property type="term" value="F:hexosyltransferase activity"/>
    <property type="evidence" value="ECO:0007669"/>
    <property type="project" value="InterPro"/>
</dbReference>
<sequence>MEGLAGLPRPVAAVLGGGGVLGAAHVGVGHALERRGFVPDLIVGTSVGALTGAIAAAHPESAAEWLDDVWVHLRRREVFPLGYLSSRASLFSDRGLPRLIARAELPSRIEELAVPFTAVAMDLASGAEVRLDHGDLESALLASSAIPGALPPVVRDERTLVDGGLIAYVPIRAAQAAGAASVLVLSTGPASWPLPPVTPRQRAGAIASRAAVLQVHHQVECDLHAVAQYLPTVVLPTGVDKWPAPLGLRALAAADLQRDRRGRALPRRPVRRRPRPVPSQPRRRDLACPCPDRNQPMSTIAFLNIAMHGRVNPTLPIVAELVRRGHRVSYHTSPAFAAEVERAGATVRLYAGGDQPLPDPPTPVALLAGLARTAVQVLPAALDELRGLKPDLIVHDSACLWGAIAARELGVPAASSFTTFAFNRYVPSPTAVSTSLLQSAARSPGIVAGYLQARRELRRRYDTKGLPLVDLGNLRQPLNLVYTSRRFQPGANELTPAYRFVGPSIGARPPDPSFPLGSLRNPVLYVSLGTVFKADPQLLHRFATALAPLGGTVVVATGQTDPAALAPLPRNVLLCSSVPQPEVLARASLFVTHGGMNSVNEAMYAGVPLLVVPQGADQPLVASRIVELGAGLSIRTEEVTETAVRTLAQRLLDESRFADAAAVLRTAQREAGGYERAADELEQYLQTGSQTQLRPG</sequence>